<feature type="compositionally biased region" description="Low complexity" evidence="1">
    <location>
        <begin position="26"/>
        <end position="58"/>
    </location>
</feature>
<gene>
    <name evidence="2" type="ORF">C8J55DRAFT_501574</name>
</gene>
<feature type="region of interest" description="Disordered" evidence="1">
    <location>
        <begin position="20"/>
        <end position="58"/>
    </location>
</feature>
<dbReference type="EMBL" id="JANVFS010000004">
    <property type="protein sequence ID" value="KAJ4492859.1"/>
    <property type="molecule type" value="Genomic_DNA"/>
</dbReference>
<sequence length="230" mass="25500">MALVNRQNSIAFLFPSKLSSCRRTHSPTSSTSSGSSRSSSPSVYSFTRTSQESSPDSEASCSSASTAACSATFLGQSKTRTSCLSEFCCNCASYHCTLSRRTHIRHRSKPIARVIRPLPQIPIPPARLLPRPTGVRKLPSLPPRSQPTSQLSQQLPQRSSLPNPLANSATDSLDRHDNKPISWDPAYFAPEIDWDAIMVEIIRGNSRENSDYYDYTDDAESIYTDFVYEE</sequence>
<accession>A0A9W9DZK4</accession>
<feature type="region of interest" description="Disordered" evidence="1">
    <location>
        <begin position="122"/>
        <end position="177"/>
    </location>
</feature>
<evidence type="ECO:0000313" key="3">
    <source>
        <dbReference type="Proteomes" id="UP001150238"/>
    </source>
</evidence>
<reference evidence="2" key="1">
    <citation type="submission" date="2022-08" db="EMBL/GenBank/DDBJ databases">
        <authorList>
            <consortium name="DOE Joint Genome Institute"/>
            <person name="Min B."/>
            <person name="Riley R."/>
            <person name="Sierra-Patev S."/>
            <person name="Naranjo-Ortiz M."/>
            <person name="Looney B."/>
            <person name="Konkel Z."/>
            <person name="Slot J.C."/>
            <person name="Sakamoto Y."/>
            <person name="Steenwyk J.L."/>
            <person name="Rokas A."/>
            <person name="Carro J."/>
            <person name="Camarero S."/>
            <person name="Ferreira P."/>
            <person name="Molpeceres G."/>
            <person name="Ruiz-Duenas F.J."/>
            <person name="Serrano A."/>
            <person name="Henrissat B."/>
            <person name="Drula E."/>
            <person name="Hughes K.W."/>
            <person name="Mata J.L."/>
            <person name="Ishikawa N.K."/>
            <person name="Vargas-Isla R."/>
            <person name="Ushijima S."/>
            <person name="Smith C.A."/>
            <person name="Ahrendt S."/>
            <person name="Andreopoulos W."/>
            <person name="He G."/>
            <person name="Labutti K."/>
            <person name="Lipzen A."/>
            <person name="Ng V."/>
            <person name="Sandor L."/>
            <person name="Barry K."/>
            <person name="Martinez A.T."/>
            <person name="Xiao Y."/>
            <person name="Gibbons J.G."/>
            <person name="Terashima K."/>
            <person name="Hibbett D.S."/>
            <person name="Grigoriev I.V."/>
        </authorList>
    </citation>
    <scope>NUCLEOTIDE SEQUENCE</scope>
    <source>
        <strain evidence="2">Sp2 HRB7682 ss15</strain>
    </source>
</reference>
<evidence type="ECO:0000256" key="1">
    <source>
        <dbReference type="SAM" id="MobiDB-lite"/>
    </source>
</evidence>
<name>A0A9W9DZK4_9AGAR</name>
<dbReference type="Proteomes" id="UP001150238">
    <property type="component" value="Unassembled WGS sequence"/>
</dbReference>
<comment type="caution">
    <text evidence="2">The sequence shown here is derived from an EMBL/GenBank/DDBJ whole genome shotgun (WGS) entry which is preliminary data.</text>
</comment>
<organism evidence="2 3">
    <name type="scientific">Lentinula lateritia</name>
    <dbReference type="NCBI Taxonomy" id="40482"/>
    <lineage>
        <taxon>Eukaryota</taxon>
        <taxon>Fungi</taxon>
        <taxon>Dikarya</taxon>
        <taxon>Basidiomycota</taxon>
        <taxon>Agaricomycotina</taxon>
        <taxon>Agaricomycetes</taxon>
        <taxon>Agaricomycetidae</taxon>
        <taxon>Agaricales</taxon>
        <taxon>Marasmiineae</taxon>
        <taxon>Omphalotaceae</taxon>
        <taxon>Lentinula</taxon>
    </lineage>
</organism>
<protein>
    <submittedName>
        <fullName evidence="2">Uncharacterized protein</fullName>
    </submittedName>
</protein>
<evidence type="ECO:0000313" key="2">
    <source>
        <dbReference type="EMBL" id="KAJ4492859.1"/>
    </source>
</evidence>
<proteinExistence type="predicted"/>
<feature type="compositionally biased region" description="Low complexity" evidence="1">
    <location>
        <begin position="146"/>
        <end position="165"/>
    </location>
</feature>
<reference evidence="2" key="2">
    <citation type="journal article" date="2023" name="Proc. Natl. Acad. Sci. U.S.A.">
        <title>A global phylogenomic analysis of the shiitake genus Lentinula.</title>
        <authorList>
            <person name="Sierra-Patev S."/>
            <person name="Min B."/>
            <person name="Naranjo-Ortiz M."/>
            <person name="Looney B."/>
            <person name="Konkel Z."/>
            <person name="Slot J.C."/>
            <person name="Sakamoto Y."/>
            <person name="Steenwyk J.L."/>
            <person name="Rokas A."/>
            <person name="Carro J."/>
            <person name="Camarero S."/>
            <person name="Ferreira P."/>
            <person name="Molpeceres G."/>
            <person name="Ruiz-Duenas F.J."/>
            <person name="Serrano A."/>
            <person name="Henrissat B."/>
            <person name="Drula E."/>
            <person name="Hughes K.W."/>
            <person name="Mata J.L."/>
            <person name="Ishikawa N.K."/>
            <person name="Vargas-Isla R."/>
            <person name="Ushijima S."/>
            <person name="Smith C.A."/>
            <person name="Donoghue J."/>
            <person name="Ahrendt S."/>
            <person name="Andreopoulos W."/>
            <person name="He G."/>
            <person name="LaButti K."/>
            <person name="Lipzen A."/>
            <person name="Ng V."/>
            <person name="Riley R."/>
            <person name="Sandor L."/>
            <person name="Barry K."/>
            <person name="Martinez A.T."/>
            <person name="Xiao Y."/>
            <person name="Gibbons J.G."/>
            <person name="Terashima K."/>
            <person name="Grigoriev I.V."/>
            <person name="Hibbett D."/>
        </authorList>
    </citation>
    <scope>NUCLEOTIDE SEQUENCE</scope>
    <source>
        <strain evidence="2">Sp2 HRB7682 ss15</strain>
    </source>
</reference>
<dbReference type="AlphaFoldDB" id="A0A9W9DZK4"/>